<keyword evidence="2" id="KW-1185">Reference proteome</keyword>
<accession>A0A1I1IAF1</accession>
<dbReference type="AlphaFoldDB" id="A0A1I1IAF1"/>
<evidence type="ECO:0000313" key="2">
    <source>
        <dbReference type="Proteomes" id="UP000199514"/>
    </source>
</evidence>
<sequence length="101" mass="11506">MPRINKAAVIEYLRTLPNSLKTEVASLYATQFKTTPEAYKTSLSRASFGNLELEFLVKYLIEYGADEERICPPPPPKIQLSPELSRYFILKSIPKSLLENN</sequence>
<organism evidence="1 2">
    <name type="scientific">Flexibacter flexilis DSM 6793</name>
    <dbReference type="NCBI Taxonomy" id="927664"/>
    <lineage>
        <taxon>Bacteria</taxon>
        <taxon>Pseudomonadati</taxon>
        <taxon>Bacteroidota</taxon>
        <taxon>Cytophagia</taxon>
        <taxon>Cytophagales</taxon>
        <taxon>Flexibacteraceae</taxon>
        <taxon>Flexibacter</taxon>
    </lineage>
</organism>
<name>A0A1I1IAF1_9BACT</name>
<dbReference type="EMBL" id="FOLE01000004">
    <property type="protein sequence ID" value="SFC33226.1"/>
    <property type="molecule type" value="Genomic_DNA"/>
</dbReference>
<dbReference type="STRING" id="927664.SAMN05421780_104288"/>
<evidence type="ECO:0000313" key="1">
    <source>
        <dbReference type="EMBL" id="SFC33226.1"/>
    </source>
</evidence>
<gene>
    <name evidence="1" type="ORF">SAMN05421780_104288</name>
</gene>
<reference evidence="1 2" key="1">
    <citation type="submission" date="2016-10" db="EMBL/GenBank/DDBJ databases">
        <authorList>
            <person name="de Groot N.N."/>
        </authorList>
    </citation>
    <scope>NUCLEOTIDE SEQUENCE [LARGE SCALE GENOMIC DNA]</scope>
    <source>
        <strain evidence="1 2">DSM 6793</strain>
    </source>
</reference>
<dbReference type="Proteomes" id="UP000199514">
    <property type="component" value="Unassembled WGS sequence"/>
</dbReference>
<protein>
    <submittedName>
        <fullName evidence="1">Uncharacterized protein</fullName>
    </submittedName>
</protein>
<proteinExistence type="predicted"/>